<sequence>MNQVNIAVSEEQTSERLDKFLSTTEPEWSRTQVQQWVKRWADRSKRETSKG</sequence>
<name>A0A5S9M9A6_BACIA</name>
<dbReference type="PROSITE" id="PS50889">
    <property type="entry name" value="S4"/>
    <property type="match status" value="1"/>
</dbReference>
<proteinExistence type="predicted"/>
<protein>
    <submittedName>
        <fullName evidence="2">Uncharacterized protein</fullName>
    </submittedName>
</protein>
<dbReference type="CDD" id="cd00165">
    <property type="entry name" value="S4"/>
    <property type="match status" value="1"/>
</dbReference>
<dbReference type="EMBL" id="AP021906">
    <property type="protein sequence ID" value="BBP89172.1"/>
    <property type="molecule type" value="Genomic_DNA"/>
</dbReference>
<evidence type="ECO:0000313" key="2">
    <source>
        <dbReference type="EMBL" id="BBP89172.1"/>
    </source>
</evidence>
<evidence type="ECO:0000313" key="3">
    <source>
        <dbReference type="Proteomes" id="UP000464658"/>
    </source>
</evidence>
<accession>A0A5S9M9A6</accession>
<dbReference type="InterPro" id="IPR036986">
    <property type="entry name" value="S4_RNA-bd_sf"/>
</dbReference>
<dbReference type="Gene3D" id="3.10.290.10">
    <property type="entry name" value="RNA-binding S4 domain"/>
    <property type="match status" value="1"/>
</dbReference>
<gene>
    <name evidence="2" type="ORF">BsIDN1_27900</name>
</gene>
<organism evidence="2 3">
    <name type="scientific">Bacillus safensis</name>
    <dbReference type="NCBI Taxonomy" id="561879"/>
    <lineage>
        <taxon>Bacteria</taxon>
        <taxon>Bacillati</taxon>
        <taxon>Bacillota</taxon>
        <taxon>Bacilli</taxon>
        <taxon>Bacillales</taxon>
        <taxon>Bacillaceae</taxon>
        <taxon>Bacillus</taxon>
    </lineage>
</organism>
<dbReference type="AlphaFoldDB" id="A0A5S9M9A6"/>
<dbReference type="Proteomes" id="UP000464658">
    <property type="component" value="Chromosome"/>
</dbReference>
<keyword evidence="1" id="KW-0694">RNA-binding</keyword>
<reference evidence="2 3" key="1">
    <citation type="submission" date="2019-12" db="EMBL/GenBank/DDBJ databases">
        <title>Full genome sequence of a Bacillus safensis strain isolated from commercially available natto in Indonesia.</title>
        <authorList>
            <person name="Yoshida M."/>
            <person name="Uomi M."/>
            <person name="Waturangi D."/>
            <person name="Ekaputri J.J."/>
            <person name="Setiamarga D.H.E."/>
        </authorList>
    </citation>
    <scope>NUCLEOTIDE SEQUENCE [LARGE SCALE GENOMIC DNA]</scope>
    <source>
        <strain evidence="2 3">IDN1</strain>
    </source>
</reference>
<dbReference type="GO" id="GO:0003723">
    <property type="term" value="F:RNA binding"/>
    <property type="evidence" value="ECO:0007669"/>
    <property type="project" value="UniProtKB-KW"/>
</dbReference>
<evidence type="ECO:0000256" key="1">
    <source>
        <dbReference type="PROSITE-ProRule" id="PRU00182"/>
    </source>
</evidence>